<sequence>MLADRTAVSGRAVLAWRAFPDRSLVVDGPAVTRGSVVADGAGRGIVASGALATRGSVFAAAPLVANRAAGRCVVAGRALVADRPVVGGRYRARVAVAGRLAAAALRGRRRRLAADRLRRL</sequence>
<keyword evidence="2" id="KW-1185">Reference proteome</keyword>
<proteinExistence type="predicted"/>
<reference evidence="1 2" key="1">
    <citation type="journal article" date="2011" name="J. Bacteriol.">
        <title>Whole genome sequence of the rifamycin B-producing strain Amycolatopsis mediterranei S699.</title>
        <authorList>
            <person name="Verma M."/>
            <person name="Kaur J."/>
            <person name="Kumar M."/>
            <person name="Kumari K."/>
            <person name="Saxena A."/>
            <person name="Anand S."/>
            <person name="Nigam A."/>
            <person name="Ravi V."/>
            <person name="Raghuvanshi S."/>
            <person name="Khurana P."/>
            <person name="Tyagi A.K."/>
            <person name="Khurana J.P."/>
            <person name="Lal R."/>
        </authorList>
    </citation>
    <scope>NUCLEOTIDE SEQUENCE [LARGE SCALE GENOMIC DNA]</scope>
    <source>
        <strain evidence="1 2">S699</strain>
    </source>
</reference>
<organism evidence="1 2">
    <name type="scientific">Amycolatopsis mediterranei (strain S699)</name>
    <name type="common">Nocardia mediterranei</name>
    <dbReference type="NCBI Taxonomy" id="713604"/>
    <lineage>
        <taxon>Bacteria</taxon>
        <taxon>Bacillati</taxon>
        <taxon>Actinomycetota</taxon>
        <taxon>Actinomycetes</taxon>
        <taxon>Pseudonocardiales</taxon>
        <taxon>Pseudonocardiaceae</taxon>
        <taxon>Amycolatopsis</taxon>
    </lineage>
</organism>
<evidence type="ECO:0000313" key="2">
    <source>
        <dbReference type="Proteomes" id="UP000006138"/>
    </source>
</evidence>
<dbReference type="EMBL" id="CP002896">
    <property type="protein sequence ID" value="AEK48052.1"/>
    <property type="molecule type" value="Genomic_DNA"/>
</dbReference>
<protein>
    <submittedName>
        <fullName evidence="1">Uncharacterized protein</fullName>
    </submittedName>
</protein>
<dbReference type="Proteomes" id="UP000006138">
    <property type="component" value="Chromosome"/>
</dbReference>
<name>A0A9R0PDT9_AMYMS</name>
<accession>A0A9R0PDT9</accession>
<dbReference type="KEGG" id="amn:RAM_47935"/>
<dbReference type="AlphaFoldDB" id="A0A9R0PDT9"/>
<evidence type="ECO:0000313" key="1">
    <source>
        <dbReference type="EMBL" id="AEK48052.1"/>
    </source>
</evidence>
<gene>
    <name evidence="1" type="ordered locus">RAM_47935</name>
</gene>